<dbReference type="PANTHER" id="PTHR37481">
    <property type="entry name" value="LIPOPOLYSACCHARIDE EXPORT SYSTEM PROTEIN LPTC"/>
    <property type="match status" value="1"/>
</dbReference>
<dbReference type="InterPro" id="IPR010664">
    <property type="entry name" value="LipoPS_assembly_LptC-rel"/>
</dbReference>
<accession>A0A2U8GQC8</accession>
<dbReference type="InterPro" id="IPR026265">
    <property type="entry name" value="LptC"/>
</dbReference>
<sequence>MQSAYRIYPVLALALLAGASIWLERLTRAPVADVTPAQSGAPDFIANQTRITGYGKDGTERYVLLSDQLTHLPQSGVTQLDRPRLEILSGSRRMEITANTGEVSAEGERVDFQGQVRAEREGNPGQDMMRFASEKLTVWPEDHRAESTAPVKLTQGLTTAEALGLRADNLFGTLDLIGQARVNIPRRQGKNP</sequence>
<proteinExistence type="predicted"/>
<name>A0A2U8GQC8_9RHOO</name>
<protein>
    <submittedName>
        <fullName evidence="6">LPS export ABC transporter periplasmic protein LptC</fullName>
    </submittedName>
</protein>
<evidence type="ECO:0000256" key="2">
    <source>
        <dbReference type="ARBA" id="ARBA00022519"/>
    </source>
</evidence>
<evidence type="ECO:0000256" key="1">
    <source>
        <dbReference type="ARBA" id="ARBA00022475"/>
    </source>
</evidence>
<dbReference type="GO" id="GO:0005886">
    <property type="term" value="C:plasma membrane"/>
    <property type="evidence" value="ECO:0007669"/>
    <property type="project" value="InterPro"/>
</dbReference>
<evidence type="ECO:0000256" key="5">
    <source>
        <dbReference type="ARBA" id="ARBA00023136"/>
    </source>
</evidence>
<dbReference type="Proteomes" id="UP000244930">
    <property type="component" value="Chromosome"/>
</dbReference>
<evidence type="ECO:0000313" key="6">
    <source>
        <dbReference type="EMBL" id="AWI75668.1"/>
    </source>
</evidence>
<gene>
    <name evidence="6" type="primary">lptC</name>
    <name evidence="6" type="ORF">CEW83_10945</name>
</gene>
<dbReference type="RefSeq" id="WP_108949374.1">
    <property type="nucleotide sequence ID" value="NZ_CP022187.1"/>
</dbReference>
<keyword evidence="5" id="KW-0472">Membrane</keyword>
<evidence type="ECO:0000313" key="7">
    <source>
        <dbReference type="Proteomes" id="UP000244930"/>
    </source>
</evidence>
<keyword evidence="3" id="KW-0812">Transmembrane</keyword>
<reference evidence="6 7" key="1">
    <citation type="submission" date="2017-06" db="EMBL/GenBank/DDBJ databases">
        <title>Azoarcus.</title>
        <authorList>
            <person name="Woo J.-H."/>
            <person name="Kim H.-S."/>
        </authorList>
    </citation>
    <scope>NUCLEOTIDE SEQUENCE [LARGE SCALE GENOMIC DNA]</scope>
    <source>
        <strain evidence="6 7">TSPY31</strain>
    </source>
</reference>
<dbReference type="PANTHER" id="PTHR37481:SF1">
    <property type="entry name" value="LIPOPOLYSACCHARIDE EXPORT SYSTEM PROTEIN LPTC"/>
    <property type="match status" value="1"/>
</dbReference>
<dbReference type="GO" id="GO:0017089">
    <property type="term" value="F:glycolipid transfer activity"/>
    <property type="evidence" value="ECO:0007669"/>
    <property type="project" value="TreeGrafter"/>
</dbReference>
<keyword evidence="2" id="KW-0997">Cell inner membrane</keyword>
<evidence type="ECO:0000256" key="4">
    <source>
        <dbReference type="ARBA" id="ARBA00022989"/>
    </source>
</evidence>
<keyword evidence="4" id="KW-1133">Transmembrane helix</keyword>
<dbReference type="InterPro" id="IPR052363">
    <property type="entry name" value="LPS_export_LptC"/>
</dbReference>
<dbReference type="AlphaFoldDB" id="A0A2U8GQC8"/>
<dbReference type="KEGG" id="acom:CEW83_10945"/>
<dbReference type="GO" id="GO:0015221">
    <property type="term" value="F:lipopolysaccharide transmembrane transporter activity"/>
    <property type="evidence" value="ECO:0007669"/>
    <property type="project" value="InterPro"/>
</dbReference>
<keyword evidence="1" id="KW-1003">Cell membrane</keyword>
<dbReference type="EMBL" id="CP022187">
    <property type="protein sequence ID" value="AWI75668.1"/>
    <property type="molecule type" value="Genomic_DNA"/>
</dbReference>
<dbReference type="Gene3D" id="2.60.450.10">
    <property type="entry name" value="Lipopolysaccharide (LPS) transport protein A like domain"/>
    <property type="match status" value="1"/>
</dbReference>
<keyword evidence="7" id="KW-1185">Reference proteome</keyword>
<dbReference type="GO" id="GO:0030288">
    <property type="term" value="C:outer membrane-bounded periplasmic space"/>
    <property type="evidence" value="ECO:0007669"/>
    <property type="project" value="TreeGrafter"/>
</dbReference>
<evidence type="ECO:0000256" key="3">
    <source>
        <dbReference type="ARBA" id="ARBA00022692"/>
    </source>
</evidence>
<dbReference type="NCBIfam" id="TIGR04409">
    <property type="entry name" value="LptC_YrbK"/>
    <property type="match status" value="1"/>
</dbReference>
<dbReference type="Pfam" id="PF06835">
    <property type="entry name" value="LptC"/>
    <property type="match status" value="1"/>
</dbReference>
<organism evidence="6 7">
    <name type="scientific">Parazoarcus communis</name>
    <dbReference type="NCBI Taxonomy" id="41977"/>
    <lineage>
        <taxon>Bacteria</taxon>
        <taxon>Pseudomonadati</taxon>
        <taxon>Pseudomonadota</taxon>
        <taxon>Betaproteobacteria</taxon>
        <taxon>Rhodocyclales</taxon>
        <taxon>Zoogloeaceae</taxon>
        <taxon>Parazoarcus</taxon>
    </lineage>
</organism>